<feature type="compositionally biased region" description="Polar residues" evidence="1">
    <location>
        <begin position="18"/>
        <end position="37"/>
    </location>
</feature>
<proteinExistence type="predicted"/>
<sequence length="156" mass="17257">MTQIEPNSEPTGEDIPLSATQKVGETINKTENTSQSPDLLDEGESEPYEFNFCTIKIHIVMRPDDGHPEGRIVEITATSHDDLPLLVQVRENSIGAWPNHLQELLQRLASNLPNRKVSAQIRSSVGQPRKKAKPNLQNPANHPVNKGEAGVQIPLF</sequence>
<dbReference type="EMBL" id="SRRZ01000023">
    <property type="protein sequence ID" value="NQE34024.1"/>
    <property type="molecule type" value="Genomic_DNA"/>
</dbReference>
<dbReference type="Proteomes" id="UP000702425">
    <property type="component" value="Unassembled WGS sequence"/>
</dbReference>
<evidence type="ECO:0000256" key="1">
    <source>
        <dbReference type="SAM" id="MobiDB-lite"/>
    </source>
</evidence>
<feature type="compositionally biased region" description="Polar residues" evidence="1">
    <location>
        <begin position="1"/>
        <end position="10"/>
    </location>
</feature>
<protein>
    <submittedName>
        <fullName evidence="2">Uncharacterized protein</fullName>
    </submittedName>
</protein>
<gene>
    <name evidence="2" type="ORF">E5S67_01747</name>
</gene>
<reference evidence="2 3" key="1">
    <citation type="journal article" date="2020" name="Sci. Rep.">
        <title>A novel cyanobacterial geosmin producer, revising GeoA distribution and dispersion patterns in Bacteria.</title>
        <authorList>
            <person name="Churro C."/>
            <person name="Semedo-Aguiar A.P."/>
            <person name="Silva A.D."/>
            <person name="Pereira-Leal J.B."/>
            <person name="Leite R.B."/>
        </authorList>
    </citation>
    <scope>NUCLEOTIDE SEQUENCE [LARGE SCALE GENOMIC DNA]</scope>
    <source>
        <strain evidence="2 3">IPMA8</strain>
    </source>
</reference>
<dbReference type="RefSeq" id="WP_172186659.1">
    <property type="nucleotide sequence ID" value="NZ_CAWPPK010000146.1"/>
</dbReference>
<organism evidence="2 3">
    <name type="scientific">Microcoleus asticus IPMA8</name>
    <dbReference type="NCBI Taxonomy" id="2563858"/>
    <lineage>
        <taxon>Bacteria</taxon>
        <taxon>Bacillati</taxon>
        <taxon>Cyanobacteriota</taxon>
        <taxon>Cyanophyceae</taxon>
        <taxon>Oscillatoriophycideae</taxon>
        <taxon>Oscillatoriales</taxon>
        <taxon>Microcoleaceae</taxon>
        <taxon>Microcoleus</taxon>
        <taxon>Microcoleus asticus</taxon>
    </lineage>
</organism>
<accession>A0ABX2CUK6</accession>
<evidence type="ECO:0000313" key="2">
    <source>
        <dbReference type="EMBL" id="NQE34024.1"/>
    </source>
</evidence>
<name>A0ABX2CUK6_9CYAN</name>
<feature type="region of interest" description="Disordered" evidence="1">
    <location>
        <begin position="121"/>
        <end position="149"/>
    </location>
</feature>
<comment type="caution">
    <text evidence="2">The sequence shown here is derived from an EMBL/GenBank/DDBJ whole genome shotgun (WGS) entry which is preliminary data.</text>
</comment>
<evidence type="ECO:0000313" key="3">
    <source>
        <dbReference type="Proteomes" id="UP000702425"/>
    </source>
</evidence>
<feature type="region of interest" description="Disordered" evidence="1">
    <location>
        <begin position="1"/>
        <end position="44"/>
    </location>
</feature>
<keyword evidence="3" id="KW-1185">Reference proteome</keyword>